<keyword evidence="4" id="KW-1185">Reference proteome</keyword>
<dbReference type="Pfam" id="PF13622">
    <property type="entry name" value="4HBT_3"/>
    <property type="match status" value="1"/>
</dbReference>
<accession>A0A1I4ZZ48</accession>
<dbReference type="Proteomes" id="UP000199339">
    <property type="component" value="Unassembled WGS sequence"/>
</dbReference>
<proteinExistence type="predicted"/>
<reference evidence="4" key="1">
    <citation type="submission" date="2016-10" db="EMBL/GenBank/DDBJ databases">
        <authorList>
            <person name="Varghese N."/>
            <person name="Submissions S."/>
        </authorList>
    </citation>
    <scope>NUCLEOTIDE SEQUENCE [LARGE SCALE GENOMIC DNA]</scope>
    <source>
        <strain evidence="4">CGMCC 1.6775</strain>
    </source>
</reference>
<dbReference type="EMBL" id="FOUR01000010">
    <property type="protein sequence ID" value="SFN55446.1"/>
    <property type="molecule type" value="Genomic_DNA"/>
</dbReference>
<gene>
    <name evidence="3" type="ORF">SAMN04487961_3365</name>
</gene>
<dbReference type="RefSeq" id="WP_092006462.1">
    <property type="nucleotide sequence ID" value="NZ_FOUR01000010.1"/>
</dbReference>
<dbReference type="Gene3D" id="2.40.160.210">
    <property type="entry name" value="Acyl-CoA thioesterase, double hotdog domain"/>
    <property type="match status" value="1"/>
</dbReference>
<dbReference type="InterPro" id="IPR049449">
    <property type="entry name" value="TesB_ACOT8-like_N"/>
</dbReference>
<name>A0A1I4ZZ48_9GAMM</name>
<dbReference type="OrthoDB" id="4370297at2"/>
<dbReference type="AlphaFoldDB" id="A0A1I4ZZ48"/>
<dbReference type="InterPro" id="IPR049450">
    <property type="entry name" value="ACOT8-like_C"/>
</dbReference>
<dbReference type="Pfam" id="PF20789">
    <property type="entry name" value="4HBT_3C"/>
    <property type="match status" value="1"/>
</dbReference>
<evidence type="ECO:0000259" key="1">
    <source>
        <dbReference type="Pfam" id="PF13622"/>
    </source>
</evidence>
<evidence type="ECO:0000313" key="4">
    <source>
        <dbReference type="Proteomes" id="UP000199339"/>
    </source>
</evidence>
<evidence type="ECO:0000313" key="3">
    <source>
        <dbReference type="EMBL" id="SFN55446.1"/>
    </source>
</evidence>
<feature type="domain" description="Acyl-CoA thioesterase-like N-terminal HotDog" evidence="1">
    <location>
        <begin position="31"/>
        <end position="108"/>
    </location>
</feature>
<dbReference type="InterPro" id="IPR042171">
    <property type="entry name" value="Acyl-CoA_hotdog"/>
</dbReference>
<dbReference type="InterPro" id="IPR029069">
    <property type="entry name" value="HotDog_dom_sf"/>
</dbReference>
<dbReference type="SUPFAM" id="SSF54637">
    <property type="entry name" value="Thioesterase/thiol ester dehydrase-isomerase"/>
    <property type="match status" value="2"/>
</dbReference>
<feature type="domain" description="Acyl-CoA thioesterase-like C-terminal" evidence="2">
    <location>
        <begin position="131"/>
        <end position="267"/>
    </location>
</feature>
<protein>
    <submittedName>
        <fullName evidence="3">Thioesterase-like superfamily protein</fullName>
    </submittedName>
</protein>
<sequence length="270" mass="29548">MNSPSHVFDQAVSLRPVIGGVFSGQTSPAYQNMVGPFGGVTGATLLNAVLSHDELLGEPVSLTVHFAAPIAEGEFEARARPIRTNRSSQHWFAELVQGAEVVAFATAVTAKGRDTWSTTDASFPEAPAAEEVEQTPMRQGAPVWTRCYDMRFIEGALGGQPSENHPSESLLWMRDEPPRPLDYLSLAALCDVFFPRIYIRRPKLVPIGTVALTTYFHADAEQLRQLGTAHVLGHARGLHFGKGFFDQSAEVWSADGRLLATSHQVVYFKE</sequence>
<organism evidence="3 4">
    <name type="scientific">Marinobacter pelagius</name>
    <dbReference type="NCBI Taxonomy" id="379482"/>
    <lineage>
        <taxon>Bacteria</taxon>
        <taxon>Pseudomonadati</taxon>
        <taxon>Pseudomonadota</taxon>
        <taxon>Gammaproteobacteria</taxon>
        <taxon>Pseudomonadales</taxon>
        <taxon>Marinobacteraceae</taxon>
        <taxon>Marinobacter</taxon>
    </lineage>
</organism>
<evidence type="ECO:0000259" key="2">
    <source>
        <dbReference type="Pfam" id="PF20789"/>
    </source>
</evidence>